<dbReference type="SUPFAM" id="SSF52266">
    <property type="entry name" value="SGNH hydrolase"/>
    <property type="match status" value="1"/>
</dbReference>
<dbReference type="EC" id="3.1.1.-" evidence="5"/>
<accession>A0A517MRE1</accession>
<evidence type="ECO:0000256" key="3">
    <source>
        <dbReference type="SAM" id="SignalP"/>
    </source>
</evidence>
<dbReference type="CDD" id="cd01821">
    <property type="entry name" value="Rhamnogalacturan_acetylesterase_like"/>
    <property type="match status" value="1"/>
</dbReference>
<dbReference type="KEGG" id="amob:HG15A2_06280"/>
<dbReference type="RefSeq" id="WP_145057687.1">
    <property type="nucleotide sequence ID" value="NZ_CP036263.1"/>
</dbReference>
<reference evidence="5 6" key="1">
    <citation type="submission" date="2019-02" db="EMBL/GenBank/DDBJ databases">
        <title>Deep-cultivation of Planctomycetes and their phenomic and genomic characterization uncovers novel biology.</title>
        <authorList>
            <person name="Wiegand S."/>
            <person name="Jogler M."/>
            <person name="Boedeker C."/>
            <person name="Pinto D."/>
            <person name="Vollmers J."/>
            <person name="Rivas-Marin E."/>
            <person name="Kohn T."/>
            <person name="Peeters S.H."/>
            <person name="Heuer A."/>
            <person name="Rast P."/>
            <person name="Oberbeckmann S."/>
            <person name="Bunk B."/>
            <person name="Jeske O."/>
            <person name="Meyerdierks A."/>
            <person name="Storesund J.E."/>
            <person name="Kallscheuer N."/>
            <person name="Luecker S."/>
            <person name="Lage O.M."/>
            <person name="Pohl T."/>
            <person name="Merkel B.J."/>
            <person name="Hornburger P."/>
            <person name="Mueller R.-W."/>
            <person name="Bruemmer F."/>
            <person name="Labrenz M."/>
            <person name="Spormann A.M."/>
            <person name="Op den Camp H."/>
            <person name="Overmann J."/>
            <person name="Amann R."/>
            <person name="Jetten M.S.M."/>
            <person name="Mascher T."/>
            <person name="Medema M.H."/>
            <person name="Devos D.P."/>
            <person name="Kaster A.-K."/>
            <person name="Ovreas L."/>
            <person name="Rohde M."/>
            <person name="Galperin M.Y."/>
            <person name="Jogler C."/>
        </authorList>
    </citation>
    <scope>NUCLEOTIDE SEQUENCE [LARGE SCALE GENOMIC DNA]</scope>
    <source>
        <strain evidence="5 6">HG15A2</strain>
    </source>
</reference>
<dbReference type="InterPro" id="IPR036514">
    <property type="entry name" value="SGNH_hydro_sf"/>
</dbReference>
<dbReference type="InterPro" id="IPR037459">
    <property type="entry name" value="RhgT-like"/>
</dbReference>
<gene>
    <name evidence="5" type="primary">rhgT</name>
    <name evidence="5" type="ORF">HG15A2_06280</name>
</gene>
<dbReference type="OrthoDB" id="9807041at2"/>
<dbReference type="EMBL" id="CP036263">
    <property type="protein sequence ID" value="QDS97367.1"/>
    <property type="molecule type" value="Genomic_DNA"/>
</dbReference>
<dbReference type="Gene3D" id="3.40.50.1110">
    <property type="entry name" value="SGNH hydrolase"/>
    <property type="match status" value="1"/>
</dbReference>
<comment type="similarity">
    <text evidence="1">Belongs to the 'GDSL' lipolytic enzyme family.</text>
</comment>
<evidence type="ECO:0000256" key="1">
    <source>
        <dbReference type="ARBA" id="ARBA00008668"/>
    </source>
</evidence>
<dbReference type="AlphaFoldDB" id="A0A517MRE1"/>
<evidence type="ECO:0000313" key="6">
    <source>
        <dbReference type="Proteomes" id="UP000319852"/>
    </source>
</evidence>
<dbReference type="GO" id="GO:0016788">
    <property type="term" value="F:hydrolase activity, acting on ester bonds"/>
    <property type="evidence" value="ECO:0007669"/>
    <property type="project" value="UniProtKB-ARBA"/>
</dbReference>
<keyword evidence="2 5" id="KW-0378">Hydrolase</keyword>
<organism evidence="5 6">
    <name type="scientific">Adhaeretor mobilis</name>
    <dbReference type="NCBI Taxonomy" id="1930276"/>
    <lineage>
        <taxon>Bacteria</taxon>
        <taxon>Pseudomonadati</taxon>
        <taxon>Planctomycetota</taxon>
        <taxon>Planctomycetia</taxon>
        <taxon>Pirellulales</taxon>
        <taxon>Lacipirellulaceae</taxon>
        <taxon>Adhaeretor</taxon>
    </lineage>
</organism>
<keyword evidence="6" id="KW-1185">Reference proteome</keyword>
<dbReference type="Proteomes" id="UP000319852">
    <property type="component" value="Chromosome"/>
</dbReference>
<proteinExistence type="inferred from homology"/>
<dbReference type="PANTHER" id="PTHR43695">
    <property type="entry name" value="PUTATIVE (AFU_ORTHOLOGUE AFUA_2G17250)-RELATED"/>
    <property type="match status" value="1"/>
</dbReference>
<sequence precursor="true">MAKSIKPHFSRIADPKFSVPVAMLLLLSALPMVAHGDEASKVLIVLAGDSTVTDHAGWGRGFADSYGPGVKVINSSVGGRSSKSFRDEGLWHKAINAKPDYVLIQFGHNDQSGKGPERETDPETTYRVNMTRYVDEVIAMGGQPVLVTSISRRLWSEDGKIRSTLTPYAEVVRKIAVEKKVPLIDLHPRSIKVYEALGRAACLTISPKEDGKVDATHLNTAGGQLFGPMVAEDLQRVVPQLSQFFLLQD</sequence>
<dbReference type="PANTHER" id="PTHR43695:SF1">
    <property type="entry name" value="RHAMNOGALACTURONAN ACETYLESTERASE"/>
    <property type="match status" value="1"/>
</dbReference>
<dbReference type="InterPro" id="IPR013830">
    <property type="entry name" value="SGNH_hydro"/>
</dbReference>
<protein>
    <submittedName>
        <fullName evidence="5">Rhamnogalacturonan acetylesterase RhgT</fullName>
        <ecNumber evidence="5">3.1.1.-</ecNumber>
    </submittedName>
</protein>
<feature type="signal peptide" evidence="3">
    <location>
        <begin position="1"/>
        <end position="34"/>
    </location>
</feature>
<dbReference type="Pfam" id="PF13472">
    <property type="entry name" value="Lipase_GDSL_2"/>
    <property type="match status" value="1"/>
</dbReference>
<evidence type="ECO:0000313" key="5">
    <source>
        <dbReference type="EMBL" id="QDS97367.1"/>
    </source>
</evidence>
<feature type="domain" description="SGNH hydrolase-type esterase" evidence="4">
    <location>
        <begin position="52"/>
        <end position="224"/>
    </location>
</feature>
<evidence type="ECO:0000256" key="2">
    <source>
        <dbReference type="ARBA" id="ARBA00022801"/>
    </source>
</evidence>
<evidence type="ECO:0000259" key="4">
    <source>
        <dbReference type="Pfam" id="PF13472"/>
    </source>
</evidence>
<keyword evidence="3" id="KW-0732">Signal</keyword>
<feature type="chain" id="PRO_5021935239" evidence="3">
    <location>
        <begin position="35"/>
        <end position="249"/>
    </location>
</feature>
<name>A0A517MRE1_9BACT</name>